<dbReference type="SUPFAM" id="SSF63707">
    <property type="entry name" value="Ganglioside M2 (gm2) activator"/>
    <property type="match status" value="1"/>
</dbReference>
<dbReference type="GO" id="GO:0008047">
    <property type="term" value="F:enzyme activator activity"/>
    <property type="evidence" value="ECO:0007669"/>
    <property type="project" value="InterPro"/>
</dbReference>
<keyword evidence="5" id="KW-1185">Reference proteome</keyword>
<dbReference type="EMBL" id="KK121906">
    <property type="protein sequence ID" value="KFM81512.1"/>
    <property type="molecule type" value="Genomic_DNA"/>
</dbReference>
<dbReference type="GO" id="GO:0009898">
    <property type="term" value="C:cytoplasmic side of plasma membrane"/>
    <property type="evidence" value="ECO:0007669"/>
    <property type="project" value="TreeGrafter"/>
</dbReference>
<evidence type="ECO:0000256" key="2">
    <source>
        <dbReference type="SAM" id="SignalP"/>
    </source>
</evidence>
<dbReference type="STRING" id="407821.A0A087UVX3"/>
<feature type="chain" id="PRO_5001830920" evidence="2">
    <location>
        <begin position="19"/>
        <end position="183"/>
    </location>
</feature>
<evidence type="ECO:0000256" key="1">
    <source>
        <dbReference type="ARBA" id="ARBA00022729"/>
    </source>
</evidence>
<evidence type="ECO:0000313" key="4">
    <source>
        <dbReference type="EMBL" id="KFM81512.1"/>
    </source>
</evidence>
<organism evidence="4 5">
    <name type="scientific">Stegodyphus mimosarum</name>
    <name type="common">African social velvet spider</name>
    <dbReference type="NCBI Taxonomy" id="407821"/>
    <lineage>
        <taxon>Eukaryota</taxon>
        <taxon>Metazoa</taxon>
        <taxon>Ecdysozoa</taxon>
        <taxon>Arthropoda</taxon>
        <taxon>Chelicerata</taxon>
        <taxon>Arachnida</taxon>
        <taxon>Araneae</taxon>
        <taxon>Araneomorphae</taxon>
        <taxon>Entelegynae</taxon>
        <taxon>Eresoidea</taxon>
        <taxon>Eresidae</taxon>
        <taxon>Stegodyphus</taxon>
    </lineage>
</organism>
<feature type="domain" description="MD-2-related lipid-recognition" evidence="3">
    <location>
        <begin position="25"/>
        <end position="178"/>
    </location>
</feature>
<accession>A0A087UVX3</accession>
<evidence type="ECO:0000313" key="5">
    <source>
        <dbReference type="Proteomes" id="UP000054359"/>
    </source>
</evidence>
<feature type="non-terminal residue" evidence="4">
    <location>
        <position position="183"/>
    </location>
</feature>
<proteinExistence type="predicted"/>
<dbReference type="GO" id="GO:0005319">
    <property type="term" value="F:lipid transporter activity"/>
    <property type="evidence" value="ECO:0007669"/>
    <property type="project" value="TreeGrafter"/>
</dbReference>
<dbReference type="InterPro" id="IPR036846">
    <property type="entry name" value="GM2-AP_sf"/>
</dbReference>
<dbReference type="Gene3D" id="2.70.220.10">
    <property type="entry name" value="Ganglioside GM2 activator"/>
    <property type="match status" value="1"/>
</dbReference>
<dbReference type="AlphaFoldDB" id="A0A087UVX3"/>
<dbReference type="Pfam" id="PF02221">
    <property type="entry name" value="E1_DerP2_DerF2"/>
    <property type="match status" value="1"/>
</dbReference>
<keyword evidence="1 2" id="KW-0732">Signal</keyword>
<dbReference type="GO" id="GO:0006689">
    <property type="term" value="P:ganglioside catabolic process"/>
    <property type="evidence" value="ECO:0007669"/>
    <property type="project" value="InterPro"/>
</dbReference>
<dbReference type="InterPro" id="IPR003172">
    <property type="entry name" value="ML_dom"/>
</dbReference>
<dbReference type="PANTHER" id="PTHR17357:SF0">
    <property type="entry name" value="GANGLIOSIDE GM2 ACTIVATOR"/>
    <property type="match status" value="1"/>
</dbReference>
<dbReference type="Proteomes" id="UP000054359">
    <property type="component" value="Unassembled WGS sequence"/>
</dbReference>
<reference evidence="4 5" key="1">
    <citation type="submission" date="2013-11" db="EMBL/GenBank/DDBJ databases">
        <title>Genome sequencing of Stegodyphus mimosarum.</title>
        <authorList>
            <person name="Bechsgaard J."/>
        </authorList>
    </citation>
    <scope>NUCLEOTIDE SEQUENCE [LARGE SCALE GENOMIC DNA]</scope>
</reference>
<evidence type="ECO:0000259" key="3">
    <source>
        <dbReference type="Pfam" id="PF02221"/>
    </source>
</evidence>
<gene>
    <name evidence="4" type="ORF">X975_07802</name>
</gene>
<dbReference type="OrthoDB" id="6409159at2759"/>
<dbReference type="PANTHER" id="PTHR17357">
    <property type="entry name" value="GM2 GANGLIOSIDE ACTIVATOR PROTEIN"/>
    <property type="match status" value="1"/>
</dbReference>
<dbReference type="InterPro" id="IPR028996">
    <property type="entry name" value="GM2-AP"/>
</dbReference>
<name>A0A087UVX3_STEMI</name>
<feature type="signal peptide" evidence="2">
    <location>
        <begin position="1"/>
        <end position="18"/>
    </location>
</feature>
<protein>
    <submittedName>
        <fullName evidence="4">Ganglioside GM2 activator</fullName>
    </submittedName>
</protein>
<dbReference type="OMA" id="EHEDRAC"/>
<sequence length="183" mass="20396">MKCLLFIALSSIFMMGNPNILVNGVQYRDCSNGNGIARIKNFNLLPNPLSFSKDITASMSIQLDQDIPPGTAIISKVYKITWFFGLKVLAPCINNVGSCTVDHCAYLKGFGQQLCPFFPKDRECKCPVKAGLYSGDEVKIPMPDLGGILKWFASGKFQIEMRLRDINRRKDLACFEFTGEINP</sequence>